<reference evidence="18" key="1">
    <citation type="submission" date="2017-02" db="EMBL/GenBank/DDBJ databases">
        <authorList>
            <person name="Daims H."/>
        </authorList>
    </citation>
    <scope>NUCLEOTIDE SEQUENCE [LARGE SCALE GENOMIC DNA]</scope>
</reference>
<dbReference type="Proteomes" id="UP000195442">
    <property type="component" value="Unassembled WGS sequence"/>
</dbReference>
<evidence type="ECO:0000256" key="1">
    <source>
        <dbReference type="ARBA" id="ARBA00004651"/>
    </source>
</evidence>
<evidence type="ECO:0000256" key="3">
    <source>
        <dbReference type="ARBA" id="ARBA00022475"/>
    </source>
</evidence>
<sequence>MGLSMKKSQKVHFHFDKTLSLICIALLTIGYIMVVSSSLHLGVKMSGSVFSFPMKQLVHIGIGVLAGSWLATIPLYKWERAGPWLFIAGLFLLVIVLIPGVGVRVNGSVRWLSLGIVRIQVSEIVKFFAVIYIAGYVTRHQESVRLSAYGIVKPLALFSLACVLLLLEPDFGSSVVILLIAMGVMFLGGARLSQFAILMSLVVVLATLLIYIEPYRMRRITSFMDPWADPLNSGFQLVQALISFGRGEWLGVGLGNGIQKLFYLPEAHTDFLFSVIAEELGLLGVVVVISLFALLVWRTFKIAEAAEKVGQPFSAFMAYGLGIWFGFQAFVNMGVNMGILPTKGLTLPFMSYGGGSMISMCCAIALLFRIYSEVYEINANTPKERSRWVNA</sequence>
<keyword evidence="4 16" id="KW-0132">Cell division</keyword>
<keyword evidence="9 16" id="KW-0573">Peptidoglycan synthesis</keyword>
<keyword evidence="11 16" id="KW-0472">Membrane</keyword>
<comment type="similarity">
    <text evidence="14 16">Belongs to the SEDS family. FtsW subfamily.</text>
</comment>
<keyword evidence="13 16" id="KW-0961">Cell wall biogenesis/degradation</keyword>
<feature type="transmembrane region" description="Helical" evidence="16">
    <location>
        <begin position="83"/>
        <end position="105"/>
    </location>
</feature>
<evidence type="ECO:0000256" key="9">
    <source>
        <dbReference type="ARBA" id="ARBA00022984"/>
    </source>
</evidence>
<evidence type="ECO:0000256" key="10">
    <source>
        <dbReference type="ARBA" id="ARBA00022989"/>
    </source>
</evidence>
<feature type="transmembrane region" description="Helical" evidence="16">
    <location>
        <begin position="349"/>
        <end position="368"/>
    </location>
</feature>
<dbReference type="Pfam" id="PF01098">
    <property type="entry name" value="FTSW_RODA_SPOVE"/>
    <property type="match status" value="1"/>
</dbReference>
<feature type="transmembrane region" description="Helical" evidence="16">
    <location>
        <begin position="172"/>
        <end position="188"/>
    </location>
</feature>
<feature type="transmembrane region" description="Helical" evidence="16">
    <location>
        <begin position="21"/>
        <end position="42"/>
    </location>
</feature>
<keyword evidence="18" id="KW-1185">Reference proteome</keyword>
<evidence type="ECO:0000256" key="14">
    <source>
        <dbReference type="ARBA" id="ARBA00038053"/>
    </source>
</evidence>
<evidence type="ECO:0000256" key="8">
    <source>
        <dbReference type="ARBA" id="ARBA00022960"/>
    </source>
</evidence>
<accession>A0A1R4HD35</accession>
<evidence type="ECO:0000256" key="11">
    <source>
        <dbReference type="ARBA" id="ARBA00023136"/>
    </source>
</evidence>
<protein>
    <recommendedName>
        <fullName evidence="16">Probable peptidoglycan glycosyltransferase FtsW</fullName>
        <shortName evidence="16">PGT</shortName>
        <ecNumber evidence="16">2.4.99.28</ecNumber>
    </recommendedName>
    <alternativeName>
        <fullName evidence="16">Cell division protein FtsW</fullName>
    </alternativeName>
    <alternativeName>
        <fullName evidence="16">Cell wall polymerase</fullName>
    </alternativeName>
    <alternativeName>
        <fullName evidence="16">Peptidoglycan polymerase</fullName>
        <shortName evidence="16">PG polymerase</shortName>
    </alternativeName>
</protein>
<evidence type="ECO:0000256" key="13">
    <source>
        <dbReference type="ARBA" id="ARBA00023316"/>
    </source>
</evidence>
<dbReference type="GO" id="GO:0005886">
    <property type="term" value="C:plasma membrane"/>
    <property type="evidence" value="ECO:0007669"/>
    <property type="project" value="UniProtKB-SubCell"/>
</dbReference>
<keyword evidence="3 16" id="KW-1003">Cell membrane</keyword>
<evidence type="ECO:0000256" key="6">
    <source>
        <dbReference type="ARBA" id="ARBA00022679"/>
    </source>
</evidence>
<dbReference type="AlphaFoldDB" id="A0A1R4HD35"/>
<evidence type="ECO:0000256" key="16">
    <source>
        <dbReference type="HAMAP-Rule" id="MF_00913"/>
    </source>
</evidence>
<evidence type="ECO:0000313" key="17">
    <source>
        <dbReference type="EMBL" id="SJM93780.1"/>
    </source>
</evidence>
<gene>
    <name evidence="16 17" type="primary">ftsW</name>
    <name evidence="17" type="ORF">CRENPOLYSF2_360008</name>
</gene>
<keyword evidence="12 16" id="KW-0131">Cell cycle</keyword>
<comment type="subcellular location">
    <subcellularLocation>
        <location evidence="16">Cell inner membrane</location>
        <topology evidence="16">Multi-pass membrane protein</topology>
    </subcellularLocation>
    <subcellularLocation>
        <location evidence="1">Cell membrane</location>
        <topology evidence="1">Multi-pass membrane protein</topology>
    </subcellularLocation>
    <text evidence="16">Localizes to the division septum.</text>
</comment>
<feature type="transmembrane region" description="Helical" evidence="16">
    <location>
        <begin position="271"/>
        <end position="297"/>
    </location>
</feature>
<dbReference type="GO" id="GO:0009252">
    <property type="term" value="P:peptidoglycan biosynthetic process"/>
    <property type="evidence" value="ECO:0007669"/>
    <property type="project" value="UniProtKB-UniRule"/>
</dbReference>
<evidence type="ECO:0000313" key="18">
    <source>
        <dbReference type="Proteomes" id="UP000195442"/>
    </source>
</evidence>
<dbReference type="NCBIfam" id="TIGR02614">
    <property type="entry name" value="ftsW"/>
    <property type="match status" value="1"/>
</dbReference>
<comment type="function">
    <text evidence="16">Peptidoglycan polymerase that is essential for cell division.</text>
</comment>
<proteinExistence type="inferred from homology"/>
<evidence type="ECO:0000256" key="15">
    <source>
        <dbReference type="ARBA" id="ARBA00049902"/>
    </source>
</evidence>
<keyword evidence="5 16" id="KW-0328">Glycosyltransferase</keyword>
<evidence type="ECO:0000256" key="12">
    <source>
        <dbReference type="ARBA" id="ARBA00023306"/>
    </source>
</evidence>
<evidence type="ECO:0000256" key="7">
    <source>
        <dbReference type="ARBA" id="ARBA00022692"/>
    </source>
</evidence>
<evidence type="ECO:0000256" key="2">
    <source>
        <dbReference type="ARBA" id="ARBA00004752"/>
    </source>
</evidence>
<keyword evidence="7 16" id="KW-0812">Transmembrane</keyword>
<dbReference type="HAMAP" id="MF_00913">
    <property type="entry name" value="PGT_FtsW_proteobact"/>
    <property type="match status" value="1"/>
</dbReference>
<comment type="catalytic activity">
    <reaction evidence="15 16">
        <text>[GlcNAc-(1-&gt;4)-Mur2Ac(oyl-L-Ala-gamma-D-Glu-L-Lys-D-Ala-D-Ala)](n)-di-trans,octa-cis-undecaprenyl diphosphate + beta-D-GlcNAc-(1-&gt;4)-Mur2Ac(oyl-L-Ala-gamma-D-Glu-L-Lys-D-Ala-D-Ala)-di-trans,octa-cis-undecaprenyl diphosphate = [GlcNAc-(1-&gt;4)-Mur2Ac(oyl-L-Ala-gamma-D-Glu-L-Lys-D-Ala-D-Ala)](n+1)-di-trans,octa-cis-undecaprenyl diphosphate + di-trans,octa-cis-undecaprenyl diphosphate + H(+)</text>
        <dbReference type="Rhea" id="RHEA:23708"/>
        <dbReference type="Rhea" id="RHEA-COMP:9602"/>
        <dbReference type="Rhea" id="RHEA-COMP:9603"/>
        <dbReference type="ChEBI" id="CHEBI:15378"/>
        <dbReference type="ChEBI" id="CHEBI:58405"/>
        <dbReference type="ChEBI" id="CHEBI:60033"/>
        <dbReference type="ChEBI" id="CHEBI:78435"/>
        <dbReference type="EC" id="2.4.99.28"/>
    </reaction>
</comment>
<dbReference type="OrthoDB" id="9768187at2"/>
<feature type="transmembrane region" description="Helical" evidence="16">
    <location>
        <begin position="146"/>
        <end position="166"/>
    </location>
</feature>
<feature type="transmembrane region" description="Helical" evidence="16">
    <location>
        <begin position="57"/>
        <end position="76"/>
    </location>
</feature>
<keyword evidence="8 16" id="KW-0133">Cell shape</keyword>
<dbReference type="GO" id="GO:0032153">
    <property type="term" value="C:cell division site"/>
    <property type="evidence" value="ECO:0007669"/>
    <property type="project" value="UniProtKB-UniRule"/>
</dbReference>
<evidence type="ECO:0000256" key="4">
    <source>
        <dbReference type="ARBA" id="ARBA00022618"/>
    </source>
</evidence>
<dbReference type="GO" id="GO:0043093">
    <property type="term" value="P:FtsZ-dependent cytokinesis"/>
    <property type="evidence" value="ECO:0007669"/>
    <property type="project" value="UniProtKB-UniRule"/>
</dbReference>
<dbReference type="InterPro" id="IPR001182">
    <property type="entry name" value="FtsW/RodA"/>
</dbReference>
<dbReference type="EMBL" id="FUKJ01000290">
    <property type="protein sequence ID" value="SJM93780.1"/>
    <property type="molecule type" value="Genomic_DNA"/>
</dbReference>
<name>A0A1R4HD35_9GAMM</name>
<dbReference type="GO" id="GO:0071555">
    <property type="term" value="P:cell wall organization"/>
    <property type="evidence" value="ECO:0007669"/>
    <property type="project" value="UniProtKB-KW"/>
</dbReference>
<keyword evidence="10 16" id="KW-1133">Transmembrane helix</keyword>
<feature type="transmembrane region" description="Helical" evidence="16">
    <location>
        <begin position="309"/>
        <end position="329"/>
    </location>
</feature>
<keyword evidence="6 16" id="KW-0808">Transferase</keyword>
<dbReference type="EC" id="2.4.99.28" evidence="16"/>
<dbReference type="InterPro" id="IPR013437">
    <property type="entry name" value="FtsW"/>
</dbReference>
<organism evidence="17 18">
    <name type="scientific">Crenothrix polyspora</name>
    <dbReference type="NCBI Taxonomy" id="360316"/>
    <lineage>
        <taxon>Bacteria</taxon>
        <taxon>Pseudomonadati</taxon>
        <taxon>Pseudomonadota</taxon>
        <taxon>Gammaproteobacteria</taxon>
        <taxon>Methylococcales</taxon>
        <taxon>Crenotrichaceae</taxon>
        <taxon>Crenothrix</taxon>
    </lineage>
</organism>
<keyword evidence="16" id="KW-0997">Cell inner membrane</keyword>
<dbReference type="GO" id="GO:0015648">
    <property type="term" value="F:lipid-linked peptidoglycan transporter activity"/>
    <property type="evidence" value="ECO:0007669"/>
    <property type="project" value="TreeGrafter"/>
</dbReference>
<feature type="transmembrane region" description="Helical" evidence="16">
    <location>
        <begin position="111"/>
        <end position="134"/>
    </location>
</feature>
<dbReference type="GO" id="GO:0008360">
    <property type="term" value="P:regulation of cell shape"/>
    <property type="evidence" value="ECO:0007669"/>
    <property type="project" value="UniProtKB-KW"/>
</dbReference>
<evidence type="ECO:0000256" key="5">
    <source>
        <dbReference type="ARBA" id="ARBA00022676"/>
    </source>
</evidence>
<feature type="transmembrane region" description="Helical" evidence="16">
    <location>
        <begin position="195"/>
        <end position="212"/>
    </location>
</feature>
<dbReference type="UniPathway" id="UPA00219"/>
<comment type="pathway">
    <text evidence="2 16">Cell wall biogenesis; peptidoglycan biosynthesis.</text>
</comment>
<dbReference type="GO" id="GO:0008955">
    <property type="term" value="F:peptidoglycan glycosyltransferase activity"/>
    <property type="evidence" value="ECO:0007669"/>
    <property type="project" value="UniProtKB-UniRule"/>
</dbReference>
<dbReference type="PANTHER" id="PTHR30474">
    <property type="entry name" value="CELL CYCLE PROTEIN"/>
    <property type="match status" value="1"/>
</dbReference>
<dbReference type="PANTHER" id="PTHR30474:SF2">
    <property type="entry name" value="PEPTIDOGLYCAN GLYCOSYLTRANSFERASE FTSW-RELATED"/>
    <property type="match status" value="1"/>
</dbReference>